<evidence type="ECO:0000259" key="2">
    <source>
        <dbReference type="Pfam" id="PF20179"/>
    </source>
</evidence>
<feature type="region of interest" description="Disordered" evidence="1">
    <location>
        <begin position="103"/>
        <end position="122"/>
    </location>
</feature>
<accession>A0A024G8S0</accession>
<name>A0A024G8S0_9STRA</name>
<proteinExistence type="predicted"/>
<gene>
    <name evidence="3" type="ORF">BN9_036940</name>
</gene>
<dbReference type="Proteomes" id="UP000053237">
    <property type="component" value="Unassembled WGS sequence"/>
</dbReference>
<dbReference type="EMBL" id="CAIX01000041">
    <property type="protein sequence ID" value="CCI42910.1"/>
    <property type="molecule type" value="Genomic_DNA"/>
</dbReference>
<sequence>MAEFDELRILKVFSRQSGDCLFSYRWKWHADAHEEGLNSLIQSFLQFSREIDGGDLMELRFDQNINSRYSNIMRQNRSNHRNSVAAGRTSFIDVPVQSDEQSRQSWLNSVSPSPQHSDTSLSSVLSKNKSSVKFRSMSNASTTSPSIQMLSCHDKVVQVILFHDQTDSSREEQLRRFLQQALSQFAFYFADDVIQGHGTSLLPIQPSDPSSSLNGSSKDIEASCAVTASLSDASTCDLRQRKISNFCAPLCVYLRDQCTPNVFGYNFNRVLLLSQCVRFDNLYYGYHIHPFLHELSLDQSVTMPDASTRADTLIMCVKRLQSYGCRTERLFESSLHIHFAGADYSEGKSPNETLEIFKPFVHAIAQENPTLQSCTLSFVGPNISRQLHQQLRTFRVEKQKKCSLKEEAEKTTVSNNVDEADMSLREISVHLYYFVGSYENFIKEVTVVGKESLSALEMRPQLIVSFNAGIWGYDDWIPAIKTILENGQCPWLITSYNKNEAEDDEDVLNTTFPNLYWYWKPQKNPMGAKVPRQTRNDVGSTLWENDCWMCVGASTEAAKSGLITCKK</sequence>
<dbReference type="Pfam" id="PF20179">
    <property type="entry name" value="MSS51_C"/>
    <property type="match status" value="1"/>
</dbReference>
<reference evidence="3 4" key="1">
    <citation type="submission" date="2012-05" db="EMBL/GenBank/DDBJ databases">
        <title>Recombination and specialization in a pathogen metapopulation.</title>
        <authorList>
            <person name="Gardiner A."/>
            <person name="Kemen E."/>
            <person name="Schultz-Larsen T."/>
            <person name="MacLean D."/>
            <person name="Van Oosterhout C."/>
            <person name="Jones J.D.G."/>
        </authorList>
    </citation>
    <scope>NUCLEOTIDE SEQUENCE [LARGE SCALE GENOMIC DNA]</scope>
    <source>
        <strain evidence="3 4">Ac Nc2</strain>
    </source>
</reference>
<dbReference type="InterPro" id="IPR046824">
    <property type="entry name" value="Mss51-like_C"/>
</dbReference>
<keyword evidence="4" id="KW-1185">Reference proteome</keyword>
<comment type="caution">
    <text evidence="3">The sequence shown here is derived from an EMBL/GenBank/DDBJ whole genome shotgun (WGS) entry which is preliminary data.</text>
</comment>
<feature type="domain" description="Mitochondrial splicing suppressor 51-like C-terminal" evidence="2">
    <location>
        <begin position="332"/>
        <end position="534"/>
    </location>
</feature>
<dbReference type="AlphaFoldDB" id="A0A024G8S0"/>
<feature type="compositionally biased region" description="Polar residues" evidence="1">
    <location>
        <begin position="103"/>
        <end position="119"/>
    </location>
</feature>
<dbReference type="InParanoid" id="A0A024G8S0"/>
<evidence type="ECO:0000313" key="4">
    <source>
        <dbReference type="Proteomes" id="UP000053237"/>
    </source>
</evidence>
<organism evidence="3 4">
    <name type="scientific">Albugo candida</name>
    <dbReference type="NCBI Taxonomy" id="65357"/>
    <lineage>
        <taxon>Eukaryota</taxon>
        <taxon>Sar</taxon>
        <taxon>Stramenopiles</taxon>
        <taxon>Oomycota</taxon>
        <taxon>Peronosporomycetes</taxon>
        <taxon>Albuginales</taxon>
        <taxon>Albuginaceae</taxon>
        <taxon>Albugo</taxon>
    </lineage>
</organism>
<evidence type="ECO:0000256" key="1">
    <source>
        <dbReference type="SAM" id="MobiDB-lite"/>
    </source>
</evidence>
<protein>
    <recommendedName>
        <fullName evidence="2">Mitochondrial splicing suppressor 51-like C-terminal domain-containing protein</fullName>
    </recommendedName>
</protein>
<dbReference type="PANTHER" id="PTHR28069">
    <property type="entry name" value="GH20023P"/>
    <property type="match status" value="1"/>
</dbReference>
<evidence type="ECO:0000313" key="3">
    <source>
        <dbReference type="EMBL" id="CCI42910.1"/>
    </source>
</evidence>
<dbReference type="OrthoDB" id="432970at2759"/>